<dbReference type="AlphaFoldDB" id="A0A6G0TC90"/>
<comment type="catalytic activity">
    <reaction evidence="15">
        <text>cholesterol + NADH + O2 + H(+) = 7-dehydrocholesterol + NAD(+) + 2 H2O</text>
        <dbReference type="Rhea" id="RHEA:51644"/>
        <dbReference type="ChEBI" id="CHEBI:15377"/>
        <dbReference type="ChEBI" id="CHEBI:15378"/>
        <dbReference type="ChEBI" id="CHEBI:15379"/>
        <dbReference type="ChEBI" id="CHEBI:16113"/>
        <dbReference type="ChEBI" id="CHEBI:17759"/>
        <dbReference type="ChEBI" id="CHEBI:57540"/>
        <dbReference type="ChEBI" id="CHEBI:57945"/>
        <dbReference type="EC" id="1.14.19.21"/>
    </reaction>
    <physiologicalReaction direction="left-to-right" evidence="15">
        <dbReference type="Rhea" id="RHEA:51645"/>
    </physiologicalReaction>
</comment>
<dbReference type="SUPFAM" id="SSF50022">
    <property type="entry name" value="ISP domain"/>
    <property type="match status" value="1"/>
</dbReference>
<dbReference type="GO" id="GO:0005737">
    <property type="term" value="C:cytoplasm"/>
    <property type="evidence" value="ECO:0007669"/>
    <property type="project" value="TreeGrafter"/>
</dbReference>
<dbReference type="EMBL" id="VYZN01000042">
    <property type="protein sequence ID" value="KAE9530556.1"/>
    <property type="molecule type" value="Genomic_DNA"/>
</dbReference>
<comment type="similarity">
    <text evidence="13">Belongs to the cholesterol 7-desaturase family.</text>
</comment>
<evidence type="ECO:0000259" key="18">
    <source>
        <dbReference type="PROSITE" id="PS51296"/>
    </source>
</evidence>
<proteinExistence type="inferred from homology"/>
<comment type="pathway">
    <text evidence="12">Steroid hormone biosynthesis; dafachronic acid biosynthesis.</text>
</comment>
<name>A0A6G0TC90_APHGL</name>
<dbReference type="InterPro" id="IPR045605">
    <property type="entry name" value="KshA-like_C"/>
</dbReference>
<keyword evidence="8" id="KW-0560">Oxidoreductase</keyword>
<comment type="caution">
    <text evidence="19">The sequence shown here is derived from an EMBL/GenBank/DDBJ whole genome shotgun (WGS) entry which is preliminary data.</text>
</comment>
<dbReference type="PANTHER" id="PTHR21266">
    <property type="entry name" value="IRON-SULFUR DOMAIN CONTAINING PROTEIN"/>
    <property type="match status" value="1"/>
</dbReference>
<dbReference type="GO" id="GO:0016020">
    <property type="term" value="C:membrane"/>
    <property type="evidence" value="ECO:0007669"/>
    <property type="project" value="UniProtKB-SubCell"/>
</dbReference>
<keyword evidence="9" id="KW-0408">Iron</keyword>
<comment type="cofactor">
    <cofactor evidence="1">
        <name>Fe cation</name>
        <dbReference type="ChEBI" id="CHEBI:24875"/>
    </cofactor>
</comment>
<keyword evidence="5" id="KW-0001">2Fe-2S</keyword>
<evidence type="ECO:0000313" key="20">
    <source>
        <dbReference type="Proteomes" id="UP000475862"/>
    </source>
</evidence>
<dbReference type="SUPFAM" id="SSF55961">
    <property type="entry name" value="Bet v1-like"/>
    <property type="match status" value="1"/>
</dbReference>
<evidence type="ECO:0000256" key="12">
    <source>
        <dbReference type="ARBA" id="ARBA00025712"/>
    </source>
</evidence>
<evidence type="ECO:0000256" key="17">
    <source>
        <dbReference type="SAM" id="Phobius"/>
    </source>
</evidence>
<evidence type="ECO:0000256" key="11">
    <source>
        <dbReference type="ARBA" id="ARBA00023136"/>
    </source>
</evidence>
<keyword evidence="10" id="KW-0411">Iron-sulfur</keyword>
<dbReference type="Pfam" id="PF00355">
    <property type="entry name" value="Rieske"/>
    <property type="match status" value="1"/>
</dbReference>
<sequence>MYYLHRGKRCAEEECCPKRKNSDIIMEKSIISILAVSLSVQLMREYCSGDCCKYLAVGVCASLGLWYGYRFLIRPLDIQRKLADVGYKQHFTQNQWASKDKLHLIRSMMRLRKKGALPPVYPNGWFALLDSDQVNVNQVKYVTALGENFAVFRASNGDVNILNAYCPHLGANMAIGGIVKGNCLQCPFHGWAFDGTSGKCVRIPNDCSSNELLRKTASVKRWESCEANGFVFVWYHAENETPSWRPAADVQLTGRGWTYRGRSEHYVNAHIQDIPENGADVAHLPALHGHMALGGQYAAQADRSPWKWLGVHEWTASWRADGTRGGHVSALDLQHRLLMFGKFAVFNLNVEAQQIGPGLVILNFKTSFGPIKLIQVVTPVEPLIQKVVHRIYCPTYLSLYATIVLFMEAVMFERDVVIWNHKSYVEKPLASKQEATLLAHRKWYKQFYSANSKQFSNRKETIDW</sequence>
<dbReference type="CDD" id="cd03469">
    <property type="entry name" value="Rieske_RO_Alpha_N"/>
    <property type="match status" value="1"/>
</dbReference>
<keyword evidence="4 17" id="KW-0812">Transmembrane</keyword>
<evidence type="ECO:0000256" key="4">
    <source>
        <dbReference type="ARBA" id="ARBA00022692"/>
    </source>
</evidence>
<comment type="pathway">
    <text evidence="3">Hormone biosynthesis.</text>
</comment>
<dbReference type="PANTHER" id="PTHR21266:SF32">
    <property type="entry name" value="CHOLESTEROL 7-DESATURASE NVD"/>
    <property type="match status" value="1"/>
</dbReference>
<keyword evidence="11 17" id="KW-0472">Membrane</keyword>
<dbReference type="Gene3D" id="2.102.10.10">
    <property type="entry name" value="Rieske [2Fe-2S] iron-sulphur domain"/>
    <property type="match status" value="1"/>
</dbReference>
<dbReference type="GO" id="GO:0008203">
    <property type="term" value="P:cholesterol metabolic process"/>
    <property type="evidence" value="ECO:0007669"/>
    <property type="project" value="InterPro"/>
</dbReference>
<dbReference type="EC" id="1.14.19.21" evidence="14"/>
<organism evidence="19 20">
    <name type="scientific">Aphis glycines</name>
    <name type="common">Soybean aphid</name>
    <dbReference type="NCBI Taxonomy" id="307491"/>
    <lineage>
        <taxon>Eukaryota</taxon>
        <taxon>Metazoa</taxon>
        <taxon>Ecdysozoa</taxon>
        <taxon>Arthropoda</taxon>
        <taxon>Hexapoda</taxon>
        <taxon>Insecta</taxon>
        <taxon>Pterygota</taxon>
        <taxon>Neoptera</taxon>
        <taxon>Paraneoptera</taxon>
        <taxon>Hemiptera</taxon>
        <taxon>Sternorrhyncha</taxon>
        <taxon>Aphidomorpha</taxon>
        <taxon>Aphidoidea</taxon>
        <taxon>Aphididae</taxon>
        <taxon>Aphidini</taxon>
        <taxon>Aphis</taxon>
        <taxon>Aphis</taxon>
    </lineage>
</organism>
<comment type="subcellular location">
    <subcellularLocation>
        <location evidence="2">Membrane</location>
    </subcellularLocation>
</comment>
<evidence type="ECO:0000256" key="3">
    <source>
        <dbReference type="ARBA" id="ARBA00004972"/>
    </source>
</evidence>
<evidence type="ECO:0000256" key="5">
    <source>
        <dbReference type="ARBA" id="ARBA00022714"/>
    </source>
</evidence>
<dbReference type="UniPathway" id="UPA01020"/>
<feature type="transmembrane region" description="Helical" evidence="17">
    <location>
        <begin position="54"/>
        <end position="72"/>
    </location>
</feature>
<evidence type="ECO:0000256" key="15">
    <source>
        <dbReference type="ARBA" id="ARBA00047853"/>
    </source>
</evidence>
<evidence type="ECO:0000313" key="19">
    <source>
        <dbReference type="EMBL" id="KAE9530556.1"/>
    </source>
</evidence>
<evidence type="ECO:0000256" key="6">
    <source>
        <dbReference type="ARBA" id="ARBA00022723"/>
    </source>
</evidence>
<dbReference type="InterPro" id="IPR036922">
    <property type="entry name" value="Rieske_2Fe-2S_sf"/>
</dbReference>
<keyword evidence="20" id="KW-1185">Reference proteome</keyword>
<evidence type="ECO:0000256" key="10">
    <source>
        <dbReference type="ARBA" id="ARBA00023014"/>
    </source>
</evidence>
<dbReference type="InterPro" id="IPR050584">
    <property type="entry name" value="Cholesterol_7-desaturase"/>
</dbReference>
<comment type="catalytic activity">
    <reaction evidence="16">
        <text>cholesterol + NADPH + O2 + H(+) = 7-dehydrocholesterol + NADP(+) + 2 H2O</text>
        <dbReference type="Rhea" id="RHEA:45024"/>
        <dbReference type="ChEBI" id="CHEBI:15377"/>
        <dbReference type="ChEBI" id="CHEBI:15378"/>
        <dbReference type="ChEBI" id="CHEBI:15379"/>
        <dbReference type="ChEBI" id="CHEBI:16113"/>
        <dbReference type="ChEBI" id="CHEBI:17759"/>
        <dbReference type="ChEBI" id="CHEBI:57783"/>
        <dbReference type="ChEBI" id="CHEBI:58349"/>
        <dbReference type="EC" id="1.14.19.21"/>
    </reaction>
    <physiologicalReaction direction="left-to-right" evidence="16">
        <dbReference type="Rhea" id="RHEA:45025"/>
    </physiologicalReaction>
</comment>
<keyword evidence="6" id="KW-0479">Metal-binding</keyword>
<dbReference type="OrthoDB" id="426882at2759"/>
<evidence type="ECO:0000256" key="9">
    <source>
        <dbReference type="ARBA" id="ARBA00023004"/>
    </source>
</evidence>
<evidence type="ECO:0000256" key="7">
    <source>
        <dbReference type="ARBA" id="ARBA00022989"/>
    </source>
</evidence>
<dbReference type="Proteomes" id="UP000475862">
    <property type="component" value="Unassembled WGS sequence"/>
</dbReference>
<dbReference type="InterPro" id="IPR017941">
    <property type="entry name" value="Rieske_2Fe-2S"/>
</dbReference>
<dbReference type="Pfam" id="PF19298">
    <property type="entry name" value="KshA_C"/>
    <property type="match status" value="1"/>
</dbReference>
<keyword evidence="7 17" id="KW-1133">Transmembrane helix</keyword>
<evidence type="ECO:0000256" key="1">
    <source>
        <dbReference type="ARBA" id="ARBA00001962"/>
    </source>
</evidence>
<dbReference type="GO" id="GO:0046872">
    <property type="term" value="F:metal ion binding"/>
    <property type="evidence" value="ECO:0007669"/>
    <property type="project" value="UniProtKB-KW"/>
</dbReference>
<reference evidence="19 20" key="1">
    <citation type="submission" date="2019-08" db="EMBL/GenBank/DDBJ databases">
        <title>The genome of the soybean aphid Biotype 1, its phylome, world population structure and adaptation to the North American continent.</title>
        <authorList>
            <person name="Giordano R."/>
            <person name="Donthu R.K."/>
            <person name="Hernandez A.G."/>
            <person name="Wright C.L."/>
            <person name="Zimin A.V."/>
        </authorList>
    </citation>
    <scope>NUCLEOTIDE SEQUENCE [LARGE SCALE GENOMIC DNA]</scope>
    <source>
        <tissue evidence="19">Whole aphids</tissue>
    </source>
</reference>
<evidence type="ECO:0000256" key="14">
    <source>
        <dbReference type="ARBA" id="ARBA00026095"/>
    </source>
</evidence>
<protein>
    <recommendedName>
        <fullName evidence="14">cholesterol 7-desaturase</fullName>
        <ecNumber evidence="14">1.14.19.21</ecNumber>
    </recommendedName>
</protein>
<evidence type="ECO:0000256" key="16">
    <source>
        <dbReference type="ARBA" id="ARBA00049548"/>
    </source>
</evidence>
<feature type="domain" description="Rieske" evidence="18">
    <location>
        <begin position="125"/>
        <end position="233"/>
    </location>
</feature>
<evidence type="ECO:0000256" key="13">
    <source>
        <dbReference type="ARBA" id="ARBA00025729"/>
    </source>
</evidence>
<dbReference type="Gene3D" id="3.90.380.10">
    <property type="entry name" value="Naphthalene 1,2-dioxygenase Alpha Subunit, Chain A, domain 1"/>
    <property type="match status" value="1"/>
</dbReference>
<accession>A0A6G0TC90</accession>
<evidence type="ECO:0000256" key="2">
    <source>
        <dbReference type="ARBA" id="ARBA00004370"/>
    </source>
</evidence>
<gene>
    <name evidence="19" type="ORF">AGLY_011018</name>
</gene>
<dbReference type="GO" id="GO:0051537">
    <property type="term" value="F:2 iron, 2 sulfur cluster binding"/>
    <property type="evidence" value="ECO:0007669"/>
    <property type="project" value="UniProtKB-KW"/>
</dbReference>
<dbReference type="GO" id="GO:0170056">
    <property type="term" value="F:cholesterol 7-desaturase [NAD(P)H] activity"/>
    <property type="evidence" value="ECO:0007669"/>
    <property type="project" value="UniProtKB-EC"/>
</dbReference>
<dbReference type="PROSITE" id="PS51296">
    <property type="entry name" value="RIESKE"/>
    <property type="match status" value="1"/>
</dbReference>
<evidence type="ECO:0000256" key="8">
    <source>
        <dbReference type="ARBA" id="ARBA00023002"/>
    </source>
</evidence>